<gene>
    <name evidence="2" type="ORF">GCM10023331_25310</name>
</gene>
<accession>A0ABP9DDZ0</accession>
<protein>
    <submittedName>
        <fullName evidence="2">Uncharacterized protein</fullName>
    </submittedName>
</protein>
<name>A0ABP9DDZ0_9BACT</name>
<dbReference type="RefSeq" id="WP_345372342.1">
    <property type="nucleotide sequence ID" value="NZ_BAABJX010000036.1"/>
</dbReference>
<evidence type="ECO:0000313" key="2">
    <source>
        <dbReference type="EMBL" id="GAA4839000.1"/>
    </source>
</evidence>
<keyword evidence="1" id="KW-0812">Transmembrane</keyword>
<keyword evidence="3" id="KW-1185">Reference proteome</keyword>
<proteinExistence type="predicted"/>
<organism evidence="2 3">
    <name type="scientific">Algivirga pacifica</name>
    <dbReference type="NCBI Taxonomy" id="1162670"/>
    <lineage>
        <taxon>Bacteria</taxon>
        <taxon>Pseudomonadati</taxon>
        <taxon>Bacteroidota</taxon>
        <taxon>Cytophagia</taxon>
        <taxon>Cytophagales</taxon>
        <taxon>Flammeovirgaceae</taxon>
        <taxon>Algivirga</taxon>
    </lineage>
</organism>
<sequence>MTGSELIALVREKEVMQAIMDLKKDFLKVDDNFMDMGDSEFISLILLAPSIGVALANGSVSLFEELTLNKKARKLSRRSFFLNSDPITPAVEYLIKNFPEWEDRFYEVIKVTMHSSLKKNNVILETLKNPDALTGDIKRDILNAPFIFVKFLSFLFLEEDDDLINERTINKVELEKILEIGRKLEIDNVPIFEAFCYTFTVRENK</sequence>
<evidence type="ECO:0000313" key="3">
    <source>
        <dbReference type="Proteomes" id="UP001500298"/>
    </source>
</evidence>
<reference evidence="3" key="1">
    <citation type="journal article" date="2019" name="Int. J. Syst. Evol. Microbiol.">
        <title>The Global Catalogue of Microorganisms (GCM) 10K type strain sequencing project: providing services to taxonomists for standard genome sequencing and annotation.</title>
        <authorList>
            <consortium name="The Broad Institute Genomics Platform"/>
            <consortium name="The Broad Institute Genome Sequencing Center for Infectious Disease"/>
            <person name="Wu L."/>
            <person name="Ma J."/>
        </authorList>
    </citation>
    <scope>NUCLEOTIDE SEQUENCE [LARGE SCALE GENOMIC DNA]</scope>
    <source>
        <strain evidence="3">JCM 18326</strain>
    </source>
</reference>
<keyword evidence="1" id="KW-0472">Membrane</keyword>
<evidence type="ECO:0000256" key="1">
    <source>
        <dbReference type="SAM" id="Phobius"/>
    </source>
</evidence>
<feature type="transmembrane region" description="Helical" evidence="1">
    <location>
        <begin position="41"/>
        <end position="63"/>
    </location>
</feature>
<keyword evidence="1" id="KW-1133">Transmembrane helix</keyword>
<comment type="caution">
    <text evidence="2">The sequence shown here is derived from an EMBL/GenBank/DDBJ whole genome shotgun (WGS) entry which is preliminary data.</text>
</comment>
<dbReference type="Proteomes" id="UP001500298">
    <property type="component" value="Unassembled WGS sequence"/>
</dbReference>
<dbReference type="EMBL" id="BAABJX010000036">
    <property type="protein sequence ID" value="GAA4839000.1"/>
    <property type="molecule type" value="Genomic_DNA"/>
</dbReference>